<organism evidence="1 2">
    <name type="scientific">Microcystis aeruginosa (strain NIES-843 / IAM M-2473)</name>
    <dbReference type="NCBI Taxonomy" id="449447"/>
    <lineage>
        <taxon>Bacteria</taxon>
        <taxon>Bacillati</taxon>
        <taxon>Cyanobacteriota</taxon>
        <taxon>Cyanophyceae</taxon>
        <taxon>Oscillatoriophycideae</taxon>
        <taxon>Chroococcales</taxon>
        <taxon>Microcystaceae</taxon>
        <taxon>Microcystis</taxon>
    </lineage>
</organism>
<dbReference type="PaxDb" id="449447-MAE_60290"/>
<accession>B0JJZ7</accession>
<sequence length="60" mass="6876">MLGWAKIAIENQLKFRLAGLGVKMVFNQTQLFLLINSSTIFCKLIYINLKKYVNLQSLGQ</sequence>
<dbReference type="KEGG" id="mar:MAE_60290"/>
<protein>
    <submittedName>
        <fullName evidence="1">Uncharacterized protein</fullName>
    </submittedName>
</protein>
<evidence type="ECO:0000313" key="2">
    <source>
        <dbReference type="Proteomes" id="UP000001510"/>
    </source>
</evidence>
<gene>
    <name evidence="1" type="ordered locus">MAE_60290</name>
</gene>
<dbReference type="EnsemblBacteria" id="BAG05851">
    <property type="protein sequence ID" value="BAG05851"/>
    <property type="gene ID" value="MAE_60290"/>
</dbReference>
<proteinExistence type="predicted"/>
<evidence type="ECO:0000313" key="1">
    <source>
        <dbReference type="EMBL" id="BAG05851.1"/>
    </source>
</evidence>
<dbReference type="Proteomes" id="UP000001510">
    <property type="component" value="Chromosome"/>
</dbReference>
<keyword evidence="2" id="KW-1185">Reference proteome</keyword>
<dbReference type="BioCyc" id="MAER449447:MAE_RS26305-MONOMER"/>
<name>B0JJZ7_MICAN</name>
<dbReference type="EMBL" id="AP009552">
    <property type="protein sequence ID" value="BAG05851.1"/>
    <property type="molecule type" value="Genomic_DNA"/>
</dbReference>
<dbReference type="AlphaFoldDB" id="B0JJZ7"/>
<dbReference type="STRING" id="449447.MAE_60290"/>
<reference evidence="1 2" key="1">
    <citation type="journal article" date="2007" name="DNA Res.">
        <title>Complete genomic structure of the bloom-forming toxic cyanobacterium Microcystis aeruginosa NIES-843.</title>
        <authorList>
            <person name="Kaneko T."/>
            <person name="Nakajima N."/>
            <person name="Okamoto S."/>
            <person name="Suzuki I."/>
            <person name="Tanabe Y."/>
            <person name="Tamaoki M."/>
            <person name="Nakamura Y."/>
            <person name="Kasai F."/>
            <person name="Watanabe A."/>
            <person name="Kawashima K."/>
            <person name="Kishida Y."/>
            <person name="Ono A."/>
            <person name="Shimizu Y."/>
            <person name="Takahashi C."/>
            <person name="Minami C."/>
            <person name="Fujishiro T."/>
            <person name="Kohara M."/>
            <person name="Katoh M."/>
            <person name="Nakazaki N."/>
            <person name="Nakayama S."/>
            <person name="Yamada M."/>
            <person name="Tabata S."/>
            <person name="Watanabe M.M."/>
        </authorList>
    </citation>
    <scope>NUCLEOTIDE SEQUENCE [LARGE SCALE GENOMIC DNA]</scope>
    <source>
        <strain evidence="2">NIES-843 / IAM M-247</strain>
    </source>
</reference>
<dbReference type="HOGENOM" id="CLU_2936458_0_0_3"/>